<sequence length="180" mass="20124">MEIETLSGIIESILFAWAEPVTVKELSQAVKTSDSSVLAAINYLKEKYADRCSGLRVTDINGAYTLSTKPENYDYVNEFVTKKNIKSLSGASLEVLSIVAYKQPITKIEIEEIRGVKCDTSLKNLVDLNLIAITGQLQKIGKPNIYETTDDFLLKFGLKSLEELPTIDDESYETNFLEEI</sequence>
<dbReference type="Proteomes" id="UP000192368">
    <property type="component" value="Unassembled WGS sequence"/>
</dbReference>
<name>A0A1W1UN31_PEPAS</name>
<dbReference type="InterPro" id="IPR005234">
    <property type="entry name" value="ScpB_csome_segregation"/>
</dbReference>
<keyword evidence="3" id="KW-0159">Chromosome partition</keyword>
<dbReference type="GO" id="GO:0051304">
    <property type="term" value="P:chromosome separation"/>
    <property type="evidence" value="ECO:0007669"/>
    <property type="project" value="InterPro"/>
</dbReference>
<keyword evidence="4" id="KW-0131">Cell cycle</keyword>
<dbReference type="PANTHER" id="PTHR34298">
    <property type="entry name" value="SEGREGATION AND CONDENSATION PROTEIN B"/>
    <property type="match status" value="1"/>
</dbReference>
<dbReference type="Pfam" id="PF04079">
    <property type="entry name" value="SMC_ScpB"/>
    <property type="match status" value="1"/>
</dbReference>
<evidence type="ECO:0000256" key="1">
    <source>
        <dbReference type="ARBA" id="ARBA00022490"/>
    </source>
</evidence>
<evidence type="ECO:0000256" key="4">
    <source>
        <dbReference type="ARBA" id="ARBA00023306"/>
    </source>
</evidence>
<dbReference type="OrthoDB" id="9806226at2"/>
<dbReference type="PIRSF" id="PIRSF019345">
    <property type="entry name" value="ScpB"/>
    <property type="match status" value="1"/>
</dbReference>
<evidence type="ECO:0000313" key="5">
    <source>
        <dbReference type="EMBL" id="SMB82502.1"/>
    </source>
</evidence>
<dbReference type="EMBL" id="FWWR01000009">
    <property type="protein sequence ID" value="SMB82502.1"/>
    <property type="molecule type" value="Genomic_DNA"/>
</dbReference>
<reference evidence="6" key="1">
    <citation type="submission" date="2017-04" db="EMBL/GenBank/DDBJ databases">
        <authorList>
            <person name="Varghese N."/>
            <person name="Submissions S."/>
        </authorList>
    </citation>
    <scope>NUCLEOTIDE SEQUENCE [LARGE SCALE GENOMIC DNA]</scope>
    <source>
        <strain evidence="6">DSM 20463</strain>
    </source>
</reference>
<dbReference type="Gene3D" id="1.10.10.10">
    <property type="entry name" value="Winged helix-like DNA-binding domain superfamily/Winged helix DNA-binding domain"/>
    <property type="match status" value="2"/>
</dbReference>
<evidence type="ECO:0000256" key="2">
    <source>
        <dbReference type="ARBA" id="ARBA00022618"/>
    </source>
</evidence>
<dbReference type="RefSeq" id="WP_084230151.1">
    <property type="nucleotide sequence ID" value="NZ_FWWR01000009.1"/>
</dbReference>
<proteinExistence type="predicted"/>
<dbReference type="STRING" id="573058.SAMN00017477_0471"/>
<keyword evidence="2" id="KW-0132">Cell division</keyword>
<accession>A0A1W1UN31</accession>
<dbReference type="AlphaFoldDB" id="A0A1W1UN31"/>
<evidence type="ECO:0000313" key="6">
    <source>
        <dbReference type="Proteomes" id="UP000192368"/>
    </source>
</evidence>
<keyword evidence="1" id="KW-0963">Cytoplasm</keyword>
<dbReference type="InterPro" id="IPR036390">
    <property type="entry name" value="WH_DNA-bd_sf"/>
</dbReference>
<dbReference type="InterPro" id="IPR036388">
    <property type="entry name" value="WH-like_DNA-bd_sf"/>
</dbReference>
<evidence type="ECO:0000256" key="3">
    <source>
        <dbReference type="ARBA" id="ARBA00022829"/>
    </source>
</evidence>
<protein>
    <submittedName>
        <fullName evidence="5">Segregation and condensation protein B</fullName>
    </submittedName>
</protein>
<dbReference type="GO" id="GO:0051301">
    <property type="term" value="P:cell division"/>
    <property type="evidence" value="ECO:0007669"/>
    <property type="project" value="UniProtKB-KW"/>
</dbReference>
<keyword evidence="6" id="KW-1185">Reference proteome</keyword>
<organism evidence="5 6">
    <name type="scientific">Peptoniphilus asaccharolyticus DSM 20463</name>
    <dbReference type="NCBI Taxonomy" id="573058"/>
    <lineage>
        <taxon>Bacteria</taxon>
        <taxon>Bacillati</taxon>
        <taxon>Bacillota</taxon>
        <taxon>Tissierellia</taxon>
        <taxon>Tissierellales</taxon>
        <taxon>Peptoniphilaceae</taxon>
        <taxon>Peptoniphilus</taxon>
    </lineage>
</organism>
<gene>
    <name evidence="5" type="ORF">SAMN00017477_0471</name>
</gene>
<dbReference type="NCBIfam" id="TIGR00281">
    <property type="entry name" value="SMC-Scp complex subunit ScpB"/>
    <property type="match status" value="1"/>
</dbReference>
<dbReference type="PANTHER" id="PTHR34298:SF2">
    <property type="entry name" value="SEGREGATION AND CONDENSATION PROTEIN B"/>
    <property type="match status" value="1"/>
</dbReference>
<dbReference type="SUPFAM" id="SSF46785">
    <property type="entry name" value="Winged helix' DNA-binding domain"/>
    <property type="match status" value="2"/>
</dbReference>